<reference evidence="2 3" key="1">
    <citation type="submission" date="2020-08" db="EMBL/GenBank/DDBJ databases">
        <title>Genomic Encyclopedia of Type Strains, Phase IV (KMG-IV): sequencing the most valuable type-strain genomes for metagenomic binning, comparative biology and taxonomic classification.</title>
        <authorList>
            <person name="Goeker M."/>
        </authorList>
    </citation>
    <scope>NUCLEOTIDE SEQUENCE [LARGE SCALE GENOMIC DNA]</scope>
    <source>
        <strain evidence="2 3">DSM 45615</strain>
    </source>
</reference>
<gene>
    <name evidence="2" type="ORF">HNP84_000347</name>
</gene>
<dbReference type="GO" id="GO:0003677">
    <property type="term" value="F:DNA binding"/>
    <property type="evidence" value="ECO:0007669"/>
    <property type="project" value="InterPro"/>
</dbReference>
<dbReference type="Proteomes" id="UP000578449">
    <property type="component" value="Unassembled WGS sequence"/>
</dbReference>
<dbReference type="InterPro" id="IPR043917">
    <property type="entry name" value="DUF5753"/>
</dbReference>
<organism evidence="2 3">
    <name type="scientific">Thermocatellispora tengchongensis</name>
    <dbReference type="NCBI Taxonomy" id="1073253"/>
    <lineage>
        <taxon>Bacteria</taxon>
        <taxon>Bacillati</taxon>
        <taxon>Actinomycetota</taxon>
        <taxon>Actinomycetes</taxon>
        <taxon>Streptosporangiales</taxon>
        <taxon>Streptosporangiaceae</taxon>
        <taxon>Thermocatellispora</taxon>
    </lineage>
</organism>
<dbReference type="AlphaFoldDB" id="A0A840NV26"/>
<comment type="caution">
    <text evidence="2">The sequence shown here is derived from an EMBL/GenBank/DDBJ whole genome shotgun (WGS) entry which is preliminary data.</text>
</comment>
<name>A0A840NV26_9ACTN</name>
<keyword evidence="3" id="KW-1185">Reference proteome</keyword>
<dbReference type="CDD" id="cd00093">
    <property type="entry name" value="HTH_XRE"/>
    <property type="match status" value="1"/>
</dbReference>
<dbReference type="InterPro" id="IPR001387">
    <property type="entry name" value="Cro/C1-type_HTH"/>
</dbReference>
<dbReference type="SUPFAM" id="SSF47413">
    <property type="entry name" value="lambda repressor-like DNA-binding domains"/>
    <property type="match status" value="1"/>
</dbReference>
<protein>
    <submittedName>
        <fullName evidence="2">Transcriptional regulator with XRE-family HTH domain</fullName>
    </submittedName>
</protein>
<dbReference type="InterPro" id="IPR010982">
    <property type="entry name" value="Lambda_DNA-bd_dom_sf"/>
</dbReference>
<dbReference type="Gene3D" id="1.10.260.40">
    <property type="entry name" value="lambda repressor-like DNA-binding domains"/>
    <property type="match status" value="1"/>
</dbReference>
<dbReference type="SMART" id="SM00530">
    <property type="entry name" value="HTH_XRE"/>
    <property type="match status" value="1"/>
</dbReference>
<sequence>MPGRHKAPTLRLRRFAARLRELREAAGLSLVEVAEQTGLDRATLFRIEGAKVRPQARSLRAILDAYHAPEEDRAELTELLKAAAEQTWIQTAASLPSSYATYIGFESEAEGVLNFEMLVVPGLLQTESYARAVIRGTVPEVPRDEVEARVAARLERQKLLTRPNPLKLWAVIDESALLRKIGDHQVMHDQVVRLLEAADEPNITIQVIPRSAGAYPGMFSTFVLLNFPGEGHDVVYVEGSVRGLFLESEEDVARYNMLFEHLRAVGADPVATRTLLAEAQHHWKEGGHGRS</sequence>
<evidence type="ECO:0000313" key="2">
    <source>
        <dbReference type="EMBL" id="MBB5130659.1"/>
    </source>
</evidence>
<dbReference type="PROSITE" id="PS50943">
    <property type="entry name" value="HTH_CROC1"/>
    <property type="match status" value="1"/>
</dbReference>
<proteinExistence type="predicted"/>
<dbReference type="Pfam" id="PF19054">
    <property type="entry name" value="DUF5753"/>
    <property type="match status" value="1"/>
</dbReference>
<evidence type="ECO:0000313" key="3">
    <source>
        <dbReference type="Proteomes" id="UP000578449"/>
    </source>
</evidence>
<dbReference type="EMBL" id="JACHGN010000001">
    <property type="protein sequence ID" value="MBB5130659.1"/>
    <property type="molecule type" value="Genomic_DNA"/>
</dbReference>
<dbReference type="RefSeq" id="WP_312923384.1">
    <property type="nucleotide sequence ID" value="NZ_BAABIX010000006.1"/>
</dbReference>
<dbReference type="Pfam" id="PF13560">
    <property type="entry name" value="HTH_31"/>
    <property type="match status" value="1"/>
</dbReference>
<accession>A0A840NV26</accession>
<feature type="domain" description="HTH cro/C1-type" evidence="1">
    <location>
        <begin position="19"/>
        <end position="73"/>
    </location>
</feature>
<evidence type="ECO:0000259" key="1">
    <source>
        <dbReference type="PROSITE" id="PS50943"/>
    </source>
</evidence>